<feature type="transmembrane region" description="Helical" evidence="2">
    <location>
        <begin position="59"/>
        <end position="82"/>
    </location>
</feature>
<keyword evidence="2" id="KW-1133">Transmembrane helix</keyword>
<evidence type="ECO:0000256" key="1">
    <source>
        <dbReference type="SAM" id="MobiDB-lite"/>
    </source>
</evidence>
<reference evidence="4" key="1">
    <citation type="journal article" date="2014" name="Genome Announc.">
        <title>Genome sequence and annotation of Acremonium chrysogenum, producer of the beta-lactam antibiotic cephalosporin C.</title>
        <authorList>
            <person name="Terfehr D."/>
            <person name="Dahlmann T.A."/>
            <person name="Specht T."/>
            <person name="Zadra I."/>
            <person name="Kuernsteiner H."/>
            <person name="Kueck U."/>
        </authorList>
    </citation>
    <scope>NUCLEOTIDE SEQUENCE [LARGE SCALE GENOMIC DNA]</scope>
    <source>
        <strain evidence="4">ATCC 11550 / CBS 779.69 / DSM 880 / IAM 14645 / JCM 23072 / IMI 49137</strain>
    </source>
</reference>
<evidence type="ECO:0000256" key="2">
    <source>
        <dbReference type="SAM" id="Phobius"/>
    </source>
</evidence>
<dbReference type="AlphaFoldDB" id="A0A086ST36"/>
<dbReference type="HOGENOM" id="CLU_015639_1_0_1"/>
<name>A0A086ST36_HAPC1</name>
<protein>
    <submittedName>
        <fullName evidence="3">Uncharacterized protein</fullName>
    </submittedName>
</protein>
<dbReference type="Proteomes" id="UP000029964">
    <property type="component" value="Unassembled WGS sequence"/>
</dbReference>
<accession>A0A086ST36</accession>
<feature type="transmembrane region" description="Helical" evidence="2">
    <location>
        <begin position="179"/>
        <end position="202"/>
    </location>
</feature>
<dbReference type="EMBL" id="JPKY01000264">
    <property type="protein sequence ID" value="KFH40268.1"/>
    <property type="molecule type" value="Genomic_DNA"/>
</dbReference>
<organism evidence="3 4">
    <name type="scientific">Hapsidospora chrysogenum (strain ATCC 11550 / CBS 779.69 / DSM 880 / IAM 14645 / JCM 23072 / IMI 49137)</name>
    <name type="common">Acremonium chrysogenum</name>
    <dbReference type="NCBI Taxonomy" id="857340"/>
    <lineage>
        <taxon>Eukaryota</taxon>
        <taxon>Fungi</taxon>
        <taxon>Dikarya</taxon>
        <taxon>Ascomycota</taxon>
        <taxon>Pezizomycotina</taxon>
        <taxon>Sordariomycetes</taxon>
        <taxon>Hypocreomycetidae</taxon>
        <taxon>Hypocreales</taxon>
        <taxon>Bionectriaceae</taxon>
        <taxon>Hapsidospora</taxon>
    </lineage>
</organism>
<sequence length="741" mass="80829">MAHIRSPYGHGAGNDHDSDYVSLAPLTANTDSDDCALQNEHGHSPPEPRRRNLAQRLSWQHLSALFLGSAMIPLVFLFLGLLWRESTIAAAGAEPRTPWIRILRASWAPSAVTICTAIIRTFVALQASLVTAMLTGFILETTGAPLSQAPFFAIIRAVDVSPTNLLSTTVFRSRGVLSIVYGLVVAEILISLATQFLSTIFLSDFADSSFANMEKSTAVPVVERPNIVSGVPDWWTVSPASSWTFAELPDSFAEGRDFHDTGHTYRAFLPFQDAAQRESLRKFRGPVIIMDQRVVCGRPSLTNLTVDQVSRLSGTVTMDTSSWPMLNETETQQHISFSCGVPGAFSGGLTTTDGQSSLCFVGSDQQWTVLLEDPLVDPSLYTDPGERASARVPAASTMFMILDIVTWDAFAYGAGARRGVEVIRNDGPWATVTNGSAAVEALRLTTCFTNLGARTFIADMHSSHSRQEPKLAWDRLTQGYDAGSSLHQLGASSNSTRSPAGDDLRDRGVLQLGPRSQWQDFDYQDSIWSAWFFSTNLMGSTYFINPLASDTPENQTADAAVMFSKYMSNVKNSAHKSHTAVFRDALQSTESPALAAQALFARMHQMAYYDALPNANRTAAAPTSFSVSALIPVRWTGFASAAALMAAQFALVLVVAVMFLRSTRHSLLGNHWQAISQVVSEDTLPVLRQADRMGDRDVETWAESQSVDLQSYAVLRRQRDGRVALGARDSATLCARTQSEI</sequence>
<feature type="region of interest" description="Disordered" evidence="1">
    <location>
        <begin position="486"/>
        <end position="507"/>
    </location>
</feature>
<evidence type="ECO:0000313" key="4">
    <source>
        <dbReference type="Proteomes" id="UP000029964"/>
    </source>
</evidence>
<dbReference type="OrthoDB" id="5428040at2759"/>
<keyword evidence="4" id="KW-1185">Reference proteome</keyword>
<keyword evidence="2" id="KW-0472">Membrane</keyword>
<keyword evidence="2" id="KW-0812">Transmembrane</keyword>
<gene>
    <name evidence="3" type="ORF">ACRE_090720</name>
</gene>
<comment type="caution">
    <text evidence="3">The sequence shown here is derived from an EMBL/GenBank/DDBJ whole genome shotgun (WGS) entry which is preliminary data.</text>
</comment>
<proteinExistence type="predicted"/>
<evidence type="ECO:0000313" key="3">
    <source>
        <dbReference type="EMBL" id="KFH40268.1"/>
    </source>
</evidence>
<feature type="transmembrane region" description="Helical" evidence="2">
    <location>
        <begin position="635"/>
        <end position="660"/>
    </location>
</feature>
<feature type="compositionally biased region" description="Polar residues" evidence="1">
    <location>
        <begin position="486"/>
        <end position="498"/>
    </location>
</feature>